<dbReference type="Proteomes" id="UP000315010">
    <property type="component" value="Unassembled WGS sequence"/>
</dbReference>
<protein>
    <recommendedName>
        <fullName evidence="3">DUF1800 domain-containing protein</fullName>
    </recommendedName>
</protein>
<dbReference type="Pfam" id="PF08811">
    <property type="entry name" value="DUF1800"/>
    <property type="match status" value="1"/>
</dbReference>
<accession>A0A5C5Z5J1</accession>
<evidence type="ECO:0000313" key="1">
    <source>
        <dbReference type="EMBL" id="TWT82582.1"/>
    </source>
</evidence>
<dbReference type="OrthoDB" id="9772295at2"/>
<dbReference type="InterPro" id="IPR014917">
    <property type="entry name" value="DUF1800"/>
</dbReference>
<dbReference type="RefSeq" id="WP_146399169.1">
    <property type="nucleotide sequence ID" value="NZ_SJPJ01000001.1"/>
</dbReference>
<organism evidence="1 2">
    <name type="scientific">Novipirellula herctigrandis</name>
    <dbReference type="NCBI Taxonomy" id="2527986"/>
    <lineage>
        <taxon>Bacteria</taxon>
        <taxon>Pseudomonadati</taxon>
        <taxon>Planctomycetota</taxon>
        <taxon>Planctomycetia</taxon>
        <taxon>Pirellulales</taxon>
        <taxon>Pirellulaceae</taxon>
        <taxon>Novipirellula</taxon>
    </lineage>
</organism>
<dbReference type="EMBL" id="SJPJ01000001">
    <property type="protein sequence ID" value="TWT82582.1"/>
    <property type="molecule type" value="Genomic_DNA"/>
</dbReference>
<evidence type="ECO:0000313" key="2">
    <source>
        <dbReference type="Proteomes" id="UP000315010"/>
    </source>
</evidence>
<dbReference type="AlphaFoldDB" id="A0A5C5Z5J1"/>
<comment type="caution">
    <text evidence="1">The sequence shown here is derived from an EMBL/GenBank/DDBJ whole genome shotgun (WGS) entry which is preliminary data.</text>
</comment>
<proteinExistence type="predicted"/>
<keyword evidence="2" id="KW-1185">Reference proteome</keyword>
<name>A0A5C5Z5J1_9BACT</name>
<sequence>MVLRIKSILWLSLFLVTIPLGFQTAFAGNFDVADRSEMIDIMVRVRATQLLQRCTFGPTQAEIDSLTARMKEIGVQNAASEWIDAQFAMEPTLHVPTAQAMIADDGWEDDMNGVGITRYRYHAWWHNAITAPDQLKQRIAWALIQICVVGQTGAGFNGSAEDAWDQPRWLGLSNYYDMLLENSDDTYREVLGDVTFSPIMGIYLSHRGNAKGDPTKGTFPDENYAREVMQLFSIGLYKLRQDGTLKKDSAGQDIPTYSNETIKAFARLFTGLNYFGSTNINNYTGNLWDPMIMHNDAHDADEKILLDGYRLPANADGIADINAGLDHLYAHPNVAPNISRLLIQRLVRSNPSKAYLRRVSAVFRDNGQGVRGDLKAVVKAILLDREAWNSIRVTSTRSPLRVKVRGTGTERNRLAEPVVMYAAFLRRFGEPEADGWYKIPGLGSNWTQQPFSSPSVFNFYSPTFQPAGYITGYTPSRRIPNGSLYTPEFQLMTAVVANKMANRYRSDIADSNADYTPVNNTTTGKVEVDIALDFSTEVDLANDADALARHLDLTLCAGTMSNAFRNALKNAVQEEIDNGVTNTTELARGALLSVLMSPAFMIVE</sequence>
<evidence type="ECO:0008006" key="3">
    <source>
        <dbReference type="Google" id="ProtNLM"/>
    </source>
</evidence>
<dbReference type="PANTHER" id="PTHR43737:SF1">
    <property type="entry name" value="DUF1501 DOMAIN-CONTAINING PROTEIN"/>
    <property type="match status" value="1"/>
</dbReference>
<reference evidence="1 2" key="1">
    <citation type="submission" date="2019-02" db="EMBL/GenBank/DDBJ databases">
        <title>Deep-cultivation of Planctomycetes and their phenomic and genomic characterization uncovers novel biology.</title>
        <authorList>
            <person name="Wiegand S."/>
            <person name="Jogler M."/>
            <person name="Boedeker C."/>
            <person name="Pinto D."/>
            <person name="Vollmers J."/>
            <person name="Rivas-Marin E."/>
            <person name="Kohn T."/>
            <person name="Peeters S.H."/>
            <person name="Heuer A."/>
            <person name="Rast P."/>
            <person name="Oberbeckmann S."/>
            <person name="Bunk B."/>
            <person name="Jeske O."/>
            <person name="Meyerdierks A."/>
            <person name="Storesund J.E."/>
            <person name="Kallscheuer N."/>
            <person name="Luecker S."/>
            <person name="Lage O.M."/>
            <person name="Pohl T."/>
            <person name="Merkel B.J."/>
            <person name="Hornburger P."/>
            <person name="Mueller R.-W."/>
            <person name="Bruemmer F."/>
            <person name="Labrenz M."/>
            <person name="Spormann A.M."/>
            <person name="Op Den Camp H."/>
            <person name="Overmann J."/>
            <person name="Amann R."/>
            <person name="Jetten M.S.M."/>
            <person name="Mascher T."/>
            <person name="Medema M.H."/>
            <person name="Devos D.P."/>
            <person name="Kaster A.-K."/>
            <person name="Ovreas L."/>
            <person name="Rohde M."/>
            <person name="Galperin M.Y."/>
            <person name="Jogler C."/>
        </authorList>
    </citation>
    <scope>NUCLEOTIDE SEQUENCE [LARGE SCALE GENOMIC DNA]</scope>
    <source>
        <strain evidence="1 2">CA13</strain>
    </source>
</reference>
<dbReference type="PANTHER" id="PTHR43737">
    <property type="entry name" value="BLL7424 PROTEIN"/>
    <property type="match status" value="1"/>
</dbReference>
<gene>
    <name evidence="1" type="ORF">CA13_40450</name>
</gene>